<feature type="active site" description="Glycyl thioester intermediate" evidence="9">
    <location>
        <position position="667"/>
    </location>
</feature>
<proteinExistence type="predicted"/>
<dbReference type="InterPro" id="IPR035983">
    <property type="entry name" value="Hect_E3_ubiquitin_ligase"/>
</dbReference>
<dbReference type="InterPro" id="IPR050409">
    <property type="entry name" value="E3_ubiq-protein_ligase"/>
</dbReference>
<evidence type="ECO:0000256" key="5">
    <source>
        <dbReference type="ARBA" id="ARBA00022723"/>
    </source>
</evidence>
<evidence type="ECO:0000256" key="4">
    <source>
        <dbReference type="ARBA" id="ARBA00022679"/>
    </source>
</evidence>
<feature type="domain" description="RanBP2-type" evidence="13">
    <location>
        <begin position="78"/>
        <end position="109"/>
    </location>
</feature>
<gene>
    <name evidence="15" type="ORF">ACHHYP_01971</name>
</gene>
<keyword evidence="12" id="KW-1133">Transmembrane helix</keyword>
<dbReference type="EMBL" id="JNBR01000384">
    <property type="protein sequence ID" value="OQR93989.1"/>
    <property type="molecule type" value="Genomic_DNA"/>
</dbReference>
<evidence type="ECO:0000256" key="7">
    <source>
        <dbReference type="ARBA" id="ARBA00022786"/>
    </source>
</evidence>
<reference evidence="15 16" key="1">
    <citation type="journal article" date="2014" name="Genome Biol. Evol.">
        <title>The secreted proteins of Achlya hypogyna and Thraustotheca clavata identify the ancestral oomycete secretome and reveal gene acquisitions by horizontal gene transfer.</title>
        <authorList>
            <person name="Misner I."/>
            <person name="Blouin N."/>
            <person name="Leonard G."/>
            <person name="Richards T.A."/>
            <person name="Lane C.E."/>
        </authorList>
    </citation>
    <scope>NUCLEOTIDE SEQUENCE [LARGE SCALE GENOMIC DNA]</scope>
    <source>
        <strain evidence="15 16">ATCC 48635</strain>
    </source>
</reference>
<dbReference type="GO" id="GO:0016567">
    <property type="term" value="P:protein ubiquitination"/>
    <property type="evidence" value="ECO:0007669"/>
    <property type="project" value="TreeGrafter"/>
</dbReference>
<dbReference type="PANTHER" id="PTHR11254">
    <property type="entry name" value="HECT DOMAIN UBIQUITIN-PROTEIN LIGASE"/>
    <property type="match status" value="1"/>
</dbReference>
<feature type="compositionally biased region" description="Polar residues" evidence="11">
    <location>
        <begin position="125"/>
        <end position="135"/>
    </location>
</feature>
<evidence type="ECO:0000256" key="8">
    <source>
        <dbReference type="ARBA" id="ARBA00022833"/>
    </source>
</evidence>
<evidence type="ECO:0000259" key="13">
    <source>
        <dbReference type="PROSITE" id="PS50199"/>
    </source>
</evidence>
<feature type="region of interest" description="Disordered" evidence="11">
    <location>
        <begin position="114"/>
        <end position="135"/>
    </location>
</feature>
<dbReference type="GO" id="GO:0006511">
    <property type="term" value="P:ubiquitin-dependent protein catabolic process"/>
    <property type="evidence" value="ECO:0007669"/>
    <property type="project" value="TreeGrafter"/>
</dbReference>
<dbReference type="PROSITE" id="PS01358">
    <property type="entry name" value="ZF_RANBP2_1"/>
    <property type="match status" value="1"/>
</dbReference>
<dbReference type="GO" id="GO:0061630">
    <property type="term" value="F:ubiquitin protein ligase activity"/>
    <property type="evidence" value="ECO:0007669"/>
    <property type="project" value="UniProtKB-EC"/>
</dbReference>
<dbReference type="EC" id="2.3.2.26" evidence="3"/>
<evidence type="ECO:0000256" key="6">
    <source>
        <dbReference type="ARBA" id="ARBA00022771"/>
    </source>
</evidence>
<dbReference type="PROSITE" id="PS50237">
    <property type="entry name" value="HECT"/>
    <property type="match status" value="1"/>
</dbReference>
<dbReference type="OrthoDB" id="8068875at2759"/>
<evidence type="ECO:0000259" key="14">
    <source>
        <dbReference type="PROSITE" id="PS50237"/>
    </source>
</evidence>
<dbReference type="FunFam" id="3.30.2410.10:FF:000009">
    <property type="entry name" value="Probable E3 ubiquitin-protein ligase HECTD2"/>
    <property type="match status" value="1"/>
</dbReference>
<dbReference type="STRING" id="1202772.A0A1V9Z7N2"/>
<evidence type="ECO:0000256" key="2">
    <source>
        <dbReference type="ARBA" id="ARBA00004906"/>
    </source>
</evidence>
<dbReference type="Gene3D" id="3.90.1750.10">
    <property type="entry name" value="Hect, E3 ligase catalytic domains"/>
    <property type="match status" value="1"/>
</dbReference>
<dbReference type="GO" id="GO:0016874">
    <property type="term" value="F:ligase activity"/>
    <property type="evidence" value="ECO:0007669"/>
    <property type="project" value="UniProtKB-KW"/>
</dbReference>
<comment type="pathway">
    <text evidence="2">Protein modification; protein ubiquitination.</text>
</comment>
<keyword evidence="12" id="KW-0812">Transmembrane</keyword>
<evidence type="ECO:0000256" key="3">
    <source>
        <dbReference type="ARBA" id="ARBA00012485"/>
    </source>
</evidence>
<comment type="caution">
    <text evidence="15">The sequence shown here is derived from an EMBL/GenBank/DDBJ whole genome shotgun (WGS) entry which is preliminary data.</text>
</comment>
<dbReference type="InterPro" id="IPR000569">
    <property type="entry name" value="HECT_dom"/>
</dbReference>
<evidence type="ECO:0000313" key="15">
    <source>
        <dbReference type="EMBL" id="OQR93989.1"/>
    </source>
</evidence>
<dbReference type="PANTHER" id="PTHR11254:SF440">
    <property type="entry name" value="E3 UBIQUITIN-PROTEIN LIGASE NEDD-4"/>
    <property type="match status" value="1"/>
</dbReference>
<keyword evidence="8" id="KW-0862">Zinc</keyword>
<keyword evidence="16" id="KW-1185">Reference proteome</keyword>
<keyword evidence="4" id="KW-0808">Transferase</keyword>
<dbReference type="PROSITE" id="PS50199">
    <property type="entry name" value="ZF_RANBP2_2"/>
    <property type="match status" value="1"/>
</dbReference>
<evidence type="ECO:0000256" key="12">
    <source>
        <dbReference type="SAM" id="Phobius"/>
    </source>
</evidence>
<keyword evidence="5" id="KW-0479">Metal-binding</keyword>
<dbReference type="Pfam" id="PF00632">
    <property type="entry name" value="HECT"/>
    <property type="match status" value="1"/>
</dbReference>
<evidence type="ECO:0000256" key="1">
    <source>
        <dbReference type="ARBA" id="ARBA00000885"/>
    </source>
</evidence>
<keyword evidence="12" id="KW-0472">Membrane</keyword>
<organism evidence="15 16">
    <name type="scientific">Achlya hypogyna</name>
    <name type="common">Oomycete</name>
    <name type="synonym">Protoachlya hypogyna</name>
    <dbReference type="NCBI Taxonomy" id="1202772"/>
    <lineage>
        <taxon>Eukaryota</taxon>
        <taxon>Sar</taxon>
        <taxon>Stramenopiles</taxon>
        <taxon>Oomycota</taxon>
        <taxon>Saprolegniomycetes</taxon>
        <taxon>Saprolegniales</taxon>
        <taxon>Achlyaceae</taxon>
        <taxon>Achlya</taxon>
    </lineage>
</organism>
<evidence type="ECO:0000256" key="11">
    <source>
        <dbReference type="SAM" id="MobiDB-lite"/>
    </source>
</evidence>
<keyword evidence="7 9" id="KW-0833">Ubl conjugation pathway</keyword>
<feature type="domain" description="HECT" evidence="14">
    <location>
        <begin position="352"/>
        <end position="700"/>
    </location>
</feature>
<dbReference type="InterPro" id="IPR001876">
    <property type="entry name" value="Znf_RanBP2"/>
</dbReference>
<comment type="catalytic activity">
    <reaction evidence="1">
        <text>S-ubiquitinyl-[E2 ubiquitin-conjugating enzyme]-L-cysteine + [acceptor protein]-L-lysine = [E2 ubiquitin-conjugating enzyme]-L-cysteine + N(6)-ubiquitinyl-[acceptor protein]-L-lysine.</text>
        <dbReference type="EC" id="2.3.2.26"/>
    </reaction>
</comment>
<name>A0A1V9Z7N2_ACHHY</name>
<dbReference type="GO" id="GO:0005737">
    <property type="term" value="C:cytoplasm"/>
    <property type="evidence" value="ECO:0007669"/>
    <property type="project" value="TreeGrafter"/>
</dbReference>
<evidence type="ECO:0000256" key="9">
    <source>
        <dbReference type="PROSITE-ProRule" id="PRU00104"/>
    </source>
</evidence>
<dbReference type="GO" id="GO:0008270">
    <property type="term" value="F:zinc ion binding"/>
    <property type="evidence" value="ECO:0007669"/>
    <property type="project" value="UniProtKB-KW"/>
</dbReference>
<keyword evidence="15" id="KW-0436">Ligase</keyword>
<dbReference type="SMART" id="SM00119">
    <property type="entry name" value="HECTc"/>
    <property type="match status" value="1"/>
</dbReference>
<dbReference type="AlphaFoldDB" id="A0A1V9Z7N2"/>
<dbReference type="Proteomes" id="UP000243579">
    <property type="component" value="Unassembled WGS sequence"/>
</dbReference>
<dbReference type="Gene3D" id="3.30.2160.10">
    <property type="entry name" value="Hect, E3 ligase catalytic domain"/>
    <property type="match status" value="1"/>
</dbReference>
<evidence type="ECO:0000313" key="16">
    <source>
        <dbReference type="Proteomes" id="UP000243579"/>
    </source>
</evidence>
<dbReference type="SUPFAM" id="SSF56204">
    <property type="entry name" value="Hect, E3 ligase catalytic domain"/>
    <property type="match status" value="1"/>
</dbReference>
<protein>
    <recommendedName>
        <fullName evidence="3">HECT-type E3 ubiquitin transferase</fullName>
        <ecNumber evidence="3">2.3.2.26</ecNumber>
    </recommendedName>
</protein>
<accession>A0A1V9Z7N2</accession>
<sequence length="700" mass="80118">MEMAAAPVVRRRLQQLNTTTINGNLAIYIYIFLGAMVFVGVMSLCAYCYHQRRLQRYVENDNLNNNMQRHSLIDSFLENGESEWQCSICYHDNHPAKRECLLCGTPQVVSQQAVTTPRIRGPNSPDVSGTEGSNLQLARQRSFHVRRLNEMQDNMHLNQRQRGARRRNLWKREKGEDGQLRWVRVEDCKPRVSVLATSNTNTSSSSDAPERYLFDMQARSSISQHSTTDGDSVETELRVGVASPRPLQRVPLVSQDSAGYVRDLDAAGNVLWVPADSIRMSEALPIDTDEFPRASTAIDFEFVASLPFRHKVRWFLQELEKVAVPWEDGHLLLKIRRDAVLDESLHLLMLVPASDIRQRLRIEFIDEPGLDAGGLLREWVLLLCERLFDESYGLFQATHVENLGYWINANSGQLREDHLKCYEFIGRLIAKCLLEGQLLTVHFALPLLKHILGVPISFSDLEFLDEELCKNATWLRTNSNVDALCLDFTVQTFDANGTPRPVKELKPNGAAIPVTDANKDEYLNLLLKHYMFDAVHEQISALLKGLFDVIPMSLLTVFDYQELELLICGVPNIDVDDWERHSDIKYQDFDHPTKAEKRVVEWFWVVVRDFTQEQRARLLQFVTGTSRVPVEGFKGLLSNDGRIRRFGLQIVPRGVPPTGLYPKAHTCFNRIDMPLYETKEELVTYLTLVINMEITGFTMQ</sequence>
<feature type="transmembrane region" description="Helical" evidence="12">
    <location>
        <begin position="27"/>
        <end position="49"/>
    </location>
</feature>
<dbReference type="SMART" id="SM00547">
    <property type="entry name" value="ZnF_RBZ"/>
    <property type="match status" value="1"/>
</dbReference>
<keyword evidence="6 10" id="KW-0863">Zinc-finger</keyword>
<evidence type="ECO:0000256" key="10">
    <source>
        <dbReference type="PROSITE-ProRule" id="PRU00322"/>
    </source>
</evidence>
<dbReference type="Gene3D" id="3.30.2410.10">
    <property type="entry name" value="Hect, E3 ligase catalytic domain"/>
    <property type="match status" value="1"/>
</dbReference>
<dbReference type="CDD" id="cd00078">
    <property type="entry name" value="HECTc"/>
    <property type="match status" value="1"/>
</dbReference>